<evidence type="ECO:0000256" key="1">
    <source>
        <dbReference type="SAM" id="MobiDB-lite"/>
    </source>
</evidence>
<sequence>MFDWSKGNKDQHTVLSAAKLPAARKGTEGEREAMHTMNTIPEANKLGPPVQDNTTDQMSPVSMQPQQEVLALAKASVSHGGKLESN</sequence>
<feature type="region of interest" description="Disordered" evidence="1">
    <location>
        <begin position="1"/>
        <end position="63"/>
    </location>
</feature>
<feature type="compositionally biased region" description="Polar residues" evidence="1">
    <location>
        <begin position="51"/>
        <end position="63"/>
    </location>
</feature>
<reference evidence="2 3" key="1">
    <citation type="submission" date="2015-10" db="EMBL/GenBank/DDBJ databases">
        <authorList>
            <person name="Gilbert D.G."/>
        </authorList>
    </citation>
    <scope>NUCLEOTIDE SEQUENCE [LARGE SCALE GENOMIC DNA]</scope>
    <source>
        <strain evidence="2">FVVF132</strain>
    </source>
</reference>
<name>A0A0Q3XAP4_AMAAE</name>
<organism evidence="2 3">
    <name type="scientific">Amazona aestiva</name>
    <name type="common">Blue-fronted Amazon parrot</name>
    <dbReference type="NCBI Taxonomy" id="12930"/>
    <lineage>
        <taxon>Eukaryota</taxon>
        <taxon>Metazoa</taxon>
        <taxon>Chordata</taxon>
        <taxon>Craniata</taxon>
        <taxon>Vertebrata</taxon>
        <taxon>Euteleostomi</taxon>
        <taxon>Archelosauria</taxon>
        <taxon>Archosauria</taxon>
        <taxon>Dinosauria</taxon>
        <taxon>Saurischia</taxon>
        <taxon>Theropoda</taxon>
        <taxon>Coelurosauria</taxon>
        <taxon>Aves</taxon>
        <taxon>Neognathae</taxon>
        <taxon>Neoaves</taxon>
        <taxon>Telluraves</taxon>
        <taxon>Australaves</taxon>
        <taxon>Psittaciformes</taxon>
        <taxon>Psittacidae</taxon>
        <taxon>Amazona</taxon>
    </lineage>
</organism>
<feature type="compositionally biased region" description="Basic and acidic residues" evidence="1">
    <location>
        <begin position="1"/>
        <end position="12"/>
    </location>
</feature>
<feature type="compositionally biased region" description="Basic and acidic residues" evidence="1">
    <location>
        <begin position="25"/>
        <end position="34"/>
    </location>
</feature>
<dbReference type="Proteomes" id="UP000051836">
    <property type="component" value="Unassembled WGS sequence"/>
</dbReference>
<comment type="caution">
    <text evidence="2">The sequence shown here is derived from an EMBL/GenBank/DDBJ whole genome shotgun (WGS) entry which is preliminary data.</text>
</comment>
<dbReference type="EMBL" id="LMAW01000057">
    <property type="protein sequence ID" value="KQL60959.1"/>
    <property type="molecule type" value="Genomic_DNA"/>
</dbReference>
<gene>
    <name evidence="2" type="ORF">AAES_02911</name>
</gene>
<evidence type="ECO:0000313" key="3">
    <source>
        <dbReference type="Proteomes" id="UP000051836"/>
    </source>
</evidence>
<dbReference type="AlphaFoldDB" id="A0A0Q3XAP4"/>
<accession>A0A0Q3XAP4</accession>
<proteinExistence type="predicted"/>
<evidence type="ECO:0000313" key="2">
    <source>
        <dbReference type="EMBL" id="KQL60959.1"/>
    </source>
</evidence>
<keyword evidence="3" id="KW-1185">Reference proteome</keyword>
<protein>
    <submittedName>
        <fullName evidence="2">Uncharacterized protein</fullName>
    </submittedName>
</protein>